<evidence type="ECO:0000259" key="1">
    <source>
        <dbReference type="Pfam" id="PF09983"/>
    </source>
</evidence>
<dbReference type="InterPro" id="IPR024534">
    <property type="entry name" value="JetD_C"/>
</dbReference>
<keyword evidence="4" id="KW-1185">Reference proteome</keyword>
<organism evidence="3 4">
    <name type="scientific">Marinobacter fuscus</name>
    <dbReference type="NCBI Taxonomy" id="2109942"/>
    <lineage>
        <taxon>Bacteria</taxon>
        <taxon>Pseudomonadati</taxon>
        <taxon>Pseudomonadota</taxon>
        <taxon>Gammaproteobacteria</taxon>
        <taxon>Pseudomonadales</taxon>
        <taxon>Marinobacteraceae</taxon>
        <taxon>Marinobacter</taxon>
    </lineage>
</organism>
<dbReference type="Pfam" id="PF11795">
    <property type="entry name" value="DUF3322"/>
    <property type="match status" value="1"/>
</dbReference>
<dbReference type="RefSeq" id="WP_106763921.1">
    <property type="nucleotide sequence ID" value="NZ_PXNP01000099.1"/>
</dbReference>
<gene>
    <name evidence="3" type="ORF">C7H09_14510</name>
</gene>
<dbReference type="Proteomes" id="UP000239866">
    <property type="component" value="Unassembled WGS sequence"/>
</dbReference>
<protein>
    <recommendedName>
        <fullName evidence="5">Wadjet protein JetD C-terminal domain-containing protein</fullName>
    </recommendedName>
</protein>
<accession>A0A2T1K7L4</accession>
<proteinExistence type="predicted"/>
<feature type="domain" description="DUF3322" evidence="2">
    <location>
        <begin position="5"/>
        <end position="186"/>
    </location>
</feature>
<dbReference type="InterPro" id="IPR014544">
    <property type="entry name" value="UCP028408"/>
</dbReference>
<dbReference type="AlphaFoldDB" id="A0A2T1K7L4"/>
<evidence type="ECO:0008006" key="5">
    <source>
        <dbReference type="Google" id="ProtNLM"/>
    </source>
</evidence>
<evidence type="ECO:0000259" key="2">
    <source>
        <dbReference type="Pfam" id="PF11795"/>
    </source>
</evidence>
<dbReference type="Pfam" id="PF09983">
    <property type="entry name" value="JetD_C"/>
    <property type="match status" value="1"/>
</dbReference>
<comment type="caution">
    <text evidence="3">The sequence shown here is derived from an EMBL/GenBank/DDBJ whole genome shotgun (WGS) entry which is preliminary data.</text>
</comment>
<evidence type="ECO:0000313" key="3">
    <source>
        <dbReference type="EMBL" id="PSF05512.1"/>
    </source>
</evidence>
<dbReference type="PIRSF" id="PIRSF028408">
    <property type="entry name" value="UCP028408"/>
    <property type="match status" value="1"/>
</dbReference>
<evidence type="ECO:0000313" key="4">
    <source>
        <dbReference type="Proteomes" id="UP000239866"/>
    </source>
</evidence>
<reference evidence="3 4" key="1">
    <citation type="submission" date="2018-03" db="EMBL/GenBank/DDBJ databases">
        <title>Marinobacter brunus sp. nov., a marine bacterium of Gamma-proteobacteria isolated from the surface seawater of the South China Sea.</title>
        <authorList>
            <person name="Cheng H."/>
            <person name="Wu Y.-H."/>
            <person name="Xamxidin M."/>
            <person name="Xu X.-W."/>
        </authorList>
    </citation>
    <scope>NUCLEOTIDE SEQUENCE [LARGE SCALE GENOMIC DNA]</scope>
    <source>
        <strain evidence="3 4">NH169-3</strain>
    </source>
</reference>
<dbReference type="InterPro" id="IPR024537">
    <property type="entry name" value="DUF3322"/>
</dbReference>
<feature type="domain" description="Wadjet protein JetD C-terminal" evidence="1">
    <location>
        <begin position="207"/>
        <end position="374"/>
    </location>
</feature>
<dbReference type="OrthoDB" id="322908at2"/>
<sequence>MKSPVELASRLARQWQNADQREQRLLRQDSWPLTLSIGKPTGSAVRDNLKRVQEHLRQWREVTIGHVQWQPVRFQSTSEAIDIPTHWTLETPSQWARATGSHEVKREYDALSRLASATDPRFHSLIIRRRSLVMEKPECDVIRSSEAALQLQPGCADGKPLRALSVAGIDSKFFERNRQLVTLMLDVLFEGQASETGLEAFLGAEDEGHHWLLVADLDGKLLPFSQMRIRAHELQTTPLPGERLVLVENERCLHQLPRLSGTVSVLGSGLNLAWLNATWLKGRTIAYWGDIDTWGLTMLANARKHIPRLTPLLMDEATFEQFVEANGVVEPQPAPTITPAGLTESEAMLYQRLQQSDRGRLEQEFLPASDVHRAIEGWMNDSLA</sequence>
<name>A0A2T1K7L4_9GAMM</name>
<dbReference type="EMBL" id="PXNP01000099">
    <property type="protein sequence ID" value="PSF05512.1"/>
    <property type="molecule type" value="Genomic_DNA"/>
</dbReference>